<dbReference type="EMBL" id="VIVR01000001">
    <property type="protein sequence ID" value="TWE17097.1"/>
    <property type="molecule type" value="Genomic_DNA"/>
</dbReference>
<dbReference type="Proteomes" id="UP000318416">
    <property type="component" value="Unassembled WGS sequence"/>
</dbReference>
<dbReference type="RefSeq" id="WP_145789661.1">
    <property type="nucleotide sequence ID" value="NZ_BAAABR010000089.1"/>
</dbReference>
<accession>A0A561ENB1</accession>
<name>A0A561ENB1_9ACTN</name>
<dbReference type="AlphaFoldDB" id="A0A561ENB1"/>
<feature type="region of interest" description="Disordered" evidence="1">
    <location>
        <begin position="121"/>
        <end position="140"/>
    </location>
</feature>
<protein>
    <submittedName>
        <fullName evidence="2">Uncharacterized protein</fullName>
    </submittedName>
</protein>
<gene>
    <name evidence="2" type="ORF">FB465_2102</name>
</gene>
<evidence type="ECO:0000313" key="2">
    <source>
        <dbReference type="EMBL" id="TWE17097.1"/>
    </source>
</evidence>
<comment type="caution">
    <text evidence="2">The sequence shown here is derived from an EMBL/GenBank/DDBJ whole genome shotgun (WGS) entry which is preliminary data.</text>
</comment>
<sequence>MTTTPQPETGMDPRLAEDLNELFEIHELSPGDRLDRNAIEQLAEHLRDHAARTHPHHYYYEQDEYPVVIEVTERRIIWVEADSADEAVKAVRNDGSWYERIPSGEPAIDGWHEVRPPHPHELQHDIHGNQGPAGPAPQCQECKERPYGPGLLLTAHTENCTAAEALKSAR</sequence>
<dbReference type="OrthoDB" id="4184037at2"/>
<keyword evidence="3" id="KW-1185">Reference proteome</keyword>
<evidence type="ECO:0000256" key="1">
    <source>
        <dbReference type="SAM" id="MobiDB-lite"/>
    </source>
</evidence>
<evidence type="ECO:0000313" key="3">
    <source>
        <dbReference type="Proteomes" id="UP000318416"/>
    </source>
</evidence>
<organism evidence="2 3">
    <name type="scientific">Kitasatospora atroaurantiaca</name>
    <dbReference type="NCBI Taxonomy" id="285545"/>
    <lineage>
        <taxon>Bacteria</taxon>
        <taxon>Bacillati</taxon>
        <taxon>Actinomycetota</taxon>
        <taxon>Actinomycetes</taxon>
        <taxon>Kitasatosporales</taxon>
        <taxon>Streptomycetaceae</taxon>
        <taxon>Kitasatospora</taxon>
    </lineage>
</organism>
<reference evidence="2 3" key="1">
    <citation type="submission" date="2019-06" db="EMBL/GenBank/DDBJ databases">
        <title>Sequencing the genomes of 1000 actinobacteria strains.</title>
        <authorList>
            <person name="Klenk H.-P."/>
        </authorList>
    </citation>
    <scope>NUCLEOTIDE SEQUENCE [LARGE SCALE GENOMIC DNA]</scope>
    <source>
        <strain evidence="2 3">DSM 41649</strain>
    </source>
</reference>
<proteinExistence type="predicted"/>